<accession>A0A1W2B1R0</accession>
<dbReference type="GO" id="GO:0009037">
    <property type="term" value="F:tyrosine-based site-specific recombinase activity"/>
    <property type="evidence" value="ECO:0007669"/>
    <property type="project" value="UniProtKB-UniRule"/>
</dbReference>
<comment type="subcellular location">
    <subcellularLocation>
        <location evidence="1 10">Cytoplasm</location>
    </subcellularLocation>
</comment>
<dbReference type="GO" id="GO:0005737">
    <property type="term" value="C:cytoplasm"/>
    <property type="evidence" value="ECO:0007669"/>
    <property type="project" value="UniProtKB-SubCell"/>
</dbReference>
<evidence type="ECO:0000256" key="10">
    <source>
        <dbReference type="HAMAP-Rule" id="MF_01808"/>
    </source>
</evidence>
<evidence type="ECO:0000256" key="5">
    <source>
        <dbReference type="ARBA" id="ARBA00022829"/>
    </source>
</evidence>
<dbReference type="Proteomes" id="UP000192738">
    <property type="component" value="Unassembled WGS sequence"/>
</dbReference>
<feature type="domain" description="Core-binding (CB)" evidence="13">
    <location>
        <begin position="11"/>
        <end position="99"/>
    </location>
</feature>
<dbReference type="InterPro" id="IPR011010">
    <property type="entry name" value="DNA_brk_join_enz"/>
</dbReference>
<dbReference type="PROSITE" id="PS51898">
    <property type="entry name" value="TYR_RECOMBINASE"/>
    <property type="match status" value="1"/>
</dbReference>
<keyword evidence="8 10" id="KW-0233">DNA recombination</keyword>
<dbReference type="InterPro" id="IPR044068">
    <property type="entry name" value="CB"/>
</dbReference>
<feature type="active site" evidence="10">
    <location>
        <position position="159"/>
    </location>
</feature>
<dbReference type="InterPro" id="IPR004107">
    <property type="entry name" value="Integrase_SAM-like_N"/>
</dbReference>
<dbReference type="STRING" id="112901.SAMN04488500_106240"/>
<dbReference type="GO" id="GO:0051301">
    <property type="term" value="P:cell division"/>
    <property type="evidence" value="ECO:0007669"/>
    <property type="project" value="UniProtKB-UniRule"/>
</dbReference>
<dbReference type="PANTHER" id="PTHR30349">
    <property type="entry name" value="PHAGE INTEGRASE-RELATED"/>
    <property type="match status" value="1"/>
</dbReference>
<evidence type="ECO:0000256" key="7">
    <source>
        <dbReference type="ARBA" id="ARBA00023125"/>
    </source>
</evidence>
<dbReference type="HAMAP" id="MF_01808">
    <property type="entry name" value="Recomb_XerC_XerD"/>
    <property type="match status" value="1"/>
</dbReference>
<feature type="active site" evidence="10">
    <location>
        <position position="266"/>
    </location>
</feature>
<dbReference type="Pfam" id="PF00589">
    <property type="entry name" value="Phage_integrase"/>
    <property type="match status" value="1"/>
</dbReference>
<proteinExistence type="inferred from homology"/>
<dbReference type="Pfam" id="PF02899">
    <property type="entry name" value="Phage_int_SAM_1"/>
    <property type="match status" value="1"/>
</dbReference>
<dbReference type="GO" id="GO:0007059">
    <property type="term" value="P:chromosome segregation"/>
    <property type="evidence" value="ECO:0007669"/>
    <property type="project" value="UniProtKB-UniRule"/>
</dbReference>
<comment type="subunit">
    <text evidence="10">Forms a cyclic heterotetrameric complex composed of two molecules of XerC and two molecules of XerD.</text>
</comment>
<dbReference type="GO" id="GO:0003677">
    <property type="term" value="F:DNA binding"/>
    <property type="evidence" value="ECO:0007669"/>
    <property type="project" value="UniProtKB-UniRule"/>
</dbReference>
<evidence type="ECO:0000256" key="11">
    <source>
        <dbReference type="NCBIfam" id="TIGR02224"/>
    </source>
</evidence>
<gene>
    <name evidence="10" type="primary">xerC</name>
    <name evidence="14" type="ORF">SAMN04488500_106240</name>
</gene>
<dbReference type="InterPro" id="IPR010998">
    <property type="entry name" value="Integrase_recombinase_N"/>
</dbReference>
<dbReference type="NCBIfam" id="NF040815">
    <property type="entry name" value="recomb_XerA_Arch"/>
    <property type="match status" value="1"/>
</dbReference>
<protein>
    <recommendedName>
        <fullName evidence="10 11">Tyrosine recombinase XerC</fullName>
    </recommendedName>
</protein>
<sequence length="317" mass="36213">MMRMSKSKQLDQIDQLLDQFILYLRIEKNASQHTIHNYQRDILQFVEFVSSQVADDTLFINTTPLLIRSYLAYLKSEQYAKATIMRRIAALRSFFRFLCRENIVSQNPFNAVRTPKLEKRLPVFLDANEITELIALPDHSPLGLRDSAVLEMLYATGVRVSELAGITLPDIDFAGRTIIVSGKGAKQRIVLMGRRAAQTLDNYLFSARRILCANPGEYAQQMGKVHDRLFVNSRGGPLSDRSIRRIVEKYVEALALKKNVSPHTIRHTFATHLLDNGADLRSVQELLGHVNLSTTQLYTHVTTERLKANYKKFHPRS</sequence>
<feature type="active site" evidence="10">
    <location>
        <position position="263"/>
    </location>
</feature>
<keyword evidence="4 10" id="KW-0132">Cell division</keyword>
<evidence type="ECO:0000256" key="9">
    <source>
        <dbReference type="ARBA" id="ARBA00023306"/>
    </source>
</evidence>
<comment type="function">
    <text evidence="10">Site-specific tyrosine recombinase, which acts by catalyzing the cutting and rejoining of the recombining DNA molecules. The XerC-XerD complex is essential to convert dimers of the bacterial chromosome into monomers to permit their segregation at cell division. It also contributes to the segregational stability of plasmids.</text>
</comment>
<dbReference type="PANTHER" id="PTHR30349:SF77">
    <property type="entry name" value="TYROSINE RECOMBINASE XERC"/>
    <property type="match status" value="1"/>
</dbReference>
<keyword evidence="7 10" id="KW-0238">DNA-binding</keyword>
<organism evidence="14 15">
    <name type="scientific">Sporomusa malonica</name>
    <dbReference type="NCBI Taxonomy" id="112901"/>
    <lineage>
        <taxon>Bacteria</taxon>
        <taxon>Bacillati</taxon>
        <taxon>Bacillota</taxon>
        <taxon>Negativicutes</taxon>
        <taxon>Selenomonadales</taxon>
        <taxon>Sporomusaceae</taxon>
        <taxon>Sporomusa</taxon>
    </lineage>
</organism>
<dbReference type="GO" id="GO:0006313">
    <property type="term" value="P:DNA transposition"/>
    <property type="evidence" value="ECO:0007669"/>
    <property type="project" value="UniProtKB-UniRule"/>
</dbReference>
<keyword evidence="15" id="KW-1185">Reference proteome</keyword>
<dbReference type="InterPro" id="IPR002104">
    <property type="entry name" value="Integrase_catalytic"/>
</dbReference>
<keyword evidence="3 10" id="KW-0963">Cytoplasm</keyword>
<dbReference type="NCBIfam" id="TIGR02224">
    <property type="entry name" value="recomb_XerC"/>
    <property type="match status" value="1"/>
</dbReference>
<feature type="active site" evidence="10">
    <location>
        <position position="183"/>
    </location>
</feature>
<dbReference type="InterPro" id="IPR013762">
    <property type="entry name" value="Integrase-like_cat_sf"/>
</dbReference>
<feature type="active site" evidence="10">
    <location>
        <position position="289"/>
    </location>
</feature>
<dbReference type="InterPro" id="IPR011931">
    <property type="entry name" value="Recomb_XerC"/>
</dbReference>
<dbReference type="InterPro" id="IPR050090">
    <property type="entry name" value="Tyrosine_recombinase_XerCD"/>
</dbReference>
<keyword evidence="9 10" id="KW-0131">Cell cycle</keyword>
<evidence type="ECO:0000313" key="14">
    <source>
        <dbReference type="EMBL" id="SMC66907.1"/>
    </source>
</evidence>
<reference evidence="14 15" key="1">
    <citation type="submission" date="2017-04" db="EMBL/GenBank/DDBJ databases">
        <authorList>
            <person name="Afonso C.L."/>
            <person name="Miller P.J."/>
            <person name="Scott M.A."/>
            <person name="Spackman E."/>
            <person name="Goraichik I."/>
            <person name="Dimitrov K.M."/>
            <person name="Suarez D.L."/>
            <person name="Swayne D.E."/>
        </authorList>
    </citation>
    <scope>NUCLEOTIDE SEQUENCE [LARGE SCALE GENOMIC DNA]</scope>
    <source>
        <strain evidence="14 15">DSM 5090</strain>
    </source>
</reference>
<dbReference type="CDD" id="cd00798">
    <property type="entry name" value="INT_XerDC_C"/>
    <property type="match status" value="1"/>
</dbReference>
<evidence type="ECO:0000256" key="3">
    <source>
        <dbReference type="ARBA" id="ARBA00022490"/>
    </source>
</evidence>
<evidence type="ECO:0000259" key="12">
    <source>
        <dbReference type="PROSITE" id="PS51898"/>
    </source>
</evidence>
<feature type="active site" description="O-(3'-phospho-DNA)-tyrosine intermediate" evidence="10">
    <location>
        <position position="298"/>
    </location>
</feature>
<dbReference type="InterPro" id="IPR023009">
    <property type="entry name" value="Tyrosine_recombinase_XerC/XerD"/>
</dbReference>
<dbReference type="NCBIfam" id="NF001399">
    <property type="entry name" value="PRK00283.1"/>
    <property type="match status" value="1"/>
</dbReference>
<evidence type="ECO:0000256" key="8">
    <source>
        <dbReference type="ARBA" id="ARBA00023172"/>
    </source>
</evidence>
<keyword evidence="5 10" id="KW-0159">Chromosome partition</keyword>
<evidence type="ECO:0000256" key="2">
    <source>
        <dbReference type="ARBA" id="ARBA00006657"/>
    </source>
</evidence>
<dbReference type="SUPFAM" id="SSF56349">
    <property type="entry name" value="DNA breaking-rejoining enzymes"/>
    <property type="match status" value="1"/>
</dbReference>
<dbReference type="PROSITE" id="PS51900">
    <property type="entry name" value="CB"/>
    <property type="match status" value="1"/>
</dbReference>
<dbReference type="AlphaFoldDB" id="A0A1W2B1R0"/>
<dbReference type="EMBL" id="FWXI01000006">
    <property type="protein sequence ID" value="SMC66907.1"/>
    <property type="molecule type" value="Genomic_DNA"/>
</dbReference>
<dbReference type="Gene3D" id="1.10.443.10">
    <property type="entry name" value="Intergrase catalytic core"/>
    <property type="match status" value="1"/>
</dbReference>
<dbReference type="Gene3D" id="1.10.150.130">
    <property type="match status" value="1"/>
</dbReference>
<name>A0A1W2B1R0_9FIRM</name>
<keyword evidence="6 10" id="KW-0229">DNA integration</keyword>
<evidence type="ECO:0000313" key="15">
    <source>
        <dbReference type="Proteomes" id="UP000192738"/>
    </source>
</evidence>
<feature type="domain" description="Tyr recombinase" evidence="12">
    <location>
        <begin position="120"/>
        <end position="311"/>
    </location>
</feature>
<comment type="similarity">
    <text evidence="2 10">Belongs to the 'phage' integrase family. XerC subfamily.</text>
</comment>
<evidence type="ECO:0000256" key="6">
    <source>
        <dbReference type="ARBA" id="ARBA00022908"/>
    </source>
</evidence>
<evidence type="ECO:0000256" key="4">
    <source>
        <dbReference type="ARBA" id="ARBA00022618"/>
    </source>
</evidence>
<evidence type="ECO:0000259" key="13">
    <source>
        <dbReference type="PROSITE" id="PS51900"/>
    </source>
</evidence>
<evidence type="ECO:0000256" key="1">
    <source>
        <dbReference type="ARBA" id="ARBA00004496"/>
    </source>
</evidence>